<evidence type="ECO:0000313" key="3">
    <source>
        <dbReference type="Proteomes" id="UP000488936"/>
    </source>
</evidence>
<dbReference type="RefSeq" id="WP_155036713.1">
    <property type="nucleotide sequence ID" value="NZ_JAYMMG010000038.1"/>
</dbReference>
<comment type="caution">
    <text evidence="2">The sequence shown here is derived from an EMBL/GenBank/DDBJ whole genome shotgun (WGS) entry which is preliminary data.</text>
</comment>
<proteinExistence type="predicted"/>
<evidence type="ECO:0008006" key="4">
    <source>
        <dbReference type="Google" id="ProtNLM"/>
    </source>
</evidence>
<evidence type="ECO:0000256" key="1">
    <source>
        <dbReference type="SAM" id="SignalP"/>
    </source>
</evidence>
<feature type="chain" id="PRO_5029543975" description="DUF4493 domain-containing protein" evidence="1">
    <location>
        <begin position="22"/>
        <end position="384"/>
    </location>
</feature>
<protein>
    <recommendedName>
        <fullName evidence="4">DUF4493 domain-containing protein</fullName>
    </recommendedName>
</protein>
<dbReference type="AlphaFoldDB" id="A0A7K1GPF0"/>
<dbReference type="EMBL" id="WMJY01000038">
    <property type="protein sequence ID" value="MTH30737.1"/>
    <property type="molecule type" value="Genomic_DNA"/>
</dbReference>
<dbReference type="Proteomes" id="UP000488936">
    <property type="component" value="Unassembled WGS sequence"/>
</dbReference>
<dbReference type="PROSITE" id="PS51257">
    <property type="entry name" value="PROKAR_LIPOPROTEIN"/>
    <property type="match status" value="1"/>
</dbReference>
<keyword evidence="1" id="KW-0732">Signal</keyword>
<organism evidence="2 3">
    <name type="scientific">Myroides pelagicus</name>
    <dbReference type="NCBI Taxonomy" id="270914"/>
    <lineage>
        <taxon>Bacteria</taxon>
        <taxon>Pseudomonadati</taxon>
        <taxon>Bacteroidota</taxon>
        <taxon>Flavobacteriia</taxon>
        <taxon>Flavobacteriales</taxon>
        <taxon>Flavobacteriaceae</taxon>
        <taxon>Myroides</taxon>
    </lineage>
</organism>
<reference evidence="2 3" key="1">
    <citation type="journal article" date="2006" name="Int. J. Syst. Evol. Microbiol.">
        <title>Myroides pelagicus sp. nov., isolated from seawater in Thailand.</title>
        <authorList>
            <person name="Yoon J."/>
            <person name="Maneerat S."/>
            <person name="Kawai F."/>
            <person name="Yokota A."/>
        </authorList>
    </citation>
    <scope>NUCLEOTIDE SEQUENCE [LARGE SCALE GENOMIC DNA]</scope>
    <source>
        <strain evidence="2 3">SM1T</strain>
    </source>
</reference>
<accession>A0A7K1GPF0</accession>
<gene>
    <name evidence="2" type="ORF">GJV77_12650</name>
</gene>
<name>A0A7K1GPF0_9FLAO</name>
<feature type="signal peptide" evidence="1">
    <location>
        <begin position="1"/>
        <end position="21"/>
    </location>
</feature>
<evidence type="ECO:0000313" key="2">
    <source>
        <dbReference type="EMBL" id="MTH30737.1"/>
    </source>
</evidence>
<dbReference type="OrthoDB" id="1421581at2"/>
<keyword evidence="3" id="KW-1185">Reference proteome</keyword>
<sequence length="384" mass="42103">MKKLFMFLAVAGLATFGISCSSDDNSSDGGTNSNELIITADKYQVEEGETVNFTIKADGKEVADAEVYVNNQKAGKSCLFAKEGIYKVVAKKENFKDSKAIEIKVTKGDTGNTKKSMVLAVDRTSIAIGETIKFSATENGVAVSGFVVKLVGGTALNDNKWTSTKEGEFKFVASKEGHNDSNEVTIKVSKDGPAPKSNYLTYGDKSIDLAGSGFFYFVKGDYVYSEVIEGKTYVPFRLTTFTIDITERINATDYENSASLLFFVEQKEDDTKIILPWDITDPSQLFIVNYDGEIEANIFKADQETKFTVPLFTAPVKETGRGTVQFKVEGNDITSKAVLKSSFDGPFQAYYKVVLEDTADAKSVMSKDKGTQVDYANISSLRRK</sequence>